<reference evidence="1 2" key="1">
    <citation type="journal article" date="2011" name="J. Bacteriol.">
        <title>Genome sequence of Chthoniobacter flavus Ellin428, an aerobic heterotrophic soil bacterium.</title>
        <authorList>
            <person name="Kant R."/>
            <person name="van Passel M.W."/>
            <person name="Palva A."/>
            <person name="Lucas S."/>
            <person name="Lapidus A."/>
            <person name="Glavina Del Rio T."/>
            <person name="Dalin E."/>
            <person name="Tice H."/>
            <person name="Bruce D."/>
            <person name="Goodwin L."/>
            <person name="Pitluck S."/>
            <person name="Larimer F.W."/>
            <person name="Land M.L."/>
            <person name="Hauser L."/>
            <person name="Sangwan P."/>
            <person name="de Vos W.M."/>
            <person name="Janssen P.H."/>
            <person name="Smidt H."/>
        </authorList>
    </citation>
    <scope>NUCLEOTIDE SEQUENCE [LARGE SCALE GENOMIC DNA]</scope>
    <source>
        <strain evidence="1 2">Ellin428</strain>
    </source>
</reference>
<comment type="caution">
    <text evidence="1">The sequence shown here is derived from an EMBL/GenBank/DDBJ whole genome shotgun (WGS) entry which is preliminary data.</text>
</comment>
<proteinExistence type="predicted"/>
<gene>
    <name evidence="1" type="ORF">CfE428DRAFT_4569</name>
</gene>
<evidence type="ECO:0000313" key="2">
    <source>
        <dbReference type="Proteomes" id="UP000005824"/>
    </source>
</evidence>
<keyword evidence="2" id="KW-1185">Reference proteome</keyword>
<dbReference type="RefSeq" id="WP_006981890.1">
    <property type="nucleotide sequence ID" value="NZ_ABVL01000016.1"/>
</dbReference>
<evidence type="ECO:0000313" key="1">
    <source>
        <dbReference type="EMBL" id="EDY17830.1"/>
    </source>
</evidence>
<dbReference type="EMBL" id="ABVL01000016">
    <property type="protein sequence ID" value="EDY17830.1"/>
    <property type="molecule type" value="Genomic_DNA"/>
</dbReference>
<dbReference type="Proteomes" id="UP000005824">
    <property type="component" value="Unassembled WGS sequence"/>
</dbReference>
<name>B4D6M9_9BACT</name>
<dbReference type="InParanoid" id="B4D6M9"/>
<dbReference type="STRING" id="497964.CfE428DRAFT_4569"/>
<protein>
    <submittedName>
        <fullName evidence="1">Uncharacterized protein</fullName>
    </submittedName>
</protein>
<sequence>MAKDRKILVQTIAVLVTAPLLYFVSSGPALRYVSRAQHPPKAIKGFYDPLLHSRALPILWSLHQSYLDLRGVNVVYLDSGMIHDAVLVTATP</sequence>
<accession>B4D6M9</accession>
<organism evidence="1 2">
    <name type="scientific">Chthoniobacter flavus Ellin428</name>
    <dbReference type="NCBI Taxonomy" id="497964"/>
    <lineage>
        <taxon>Bacteria</taxon>
        <taxon>Pseudomonadati</taxon>
        <taxon>Verrucomicrobiota</taxon>
        <taxon>Spartobacteria</taxon>
        <taxon>Chthoniobacterales</taxon>
        <taxon>Chthoniobacteraceae</taxon>
        <taxon>Chthoniobacter</taxon>
    </lineage>
</organism>
<dbReference type="AlphaFoldDB" id="B4D6M9"/>